<dbReference type="InterPro" id="IPR010982">
    <property type="entry name" value="Lambda_DNA-bd_dom_sf"/>
</dbReference>
<dbReference type="AlphaFoldDB" id="A0A386ZE31"/>
<evidence type="ECO:0000313" key="3">
    <source>
        <dbReference type="Proteomes" id="UP000267164"/>
    </source>
</evidence>
<dbReference type="EMBL" id="CP032568">
    <property type="protein sequence ID" value="AYF75786.1"/>
    <property type="molecule type" value="Genomic_DNA"/>
</dbReference>
<dbReference type="Pfam" id="PF13560">
    <property type="entry name" value="HTH_31"/>
    <property type="match status" value="1"/>
</dbReference>
<dbReference type="PROSITE" id="PS50943">
    <property type="entry name" value="HTH_CROC1"/>
    <property type="match status" value="1"/>
</dbReference>
<keyword evidence="3" id="KW-1185">Reference proteome</keyword>
<reference evidence="2 3" key="1">
    <citation type="submission" date="2018-09" db="EMBL/GenBank/DDBJ databases">
        <title>Nocardia yunnanensis sp. nov., an actinomycete isolated from a soil sample.</title>
        <authorList>
            <person name="Zhang J."/>
        </authorList>
    </citation>
    <scope>NUCLEOTIDE SEQUENCE [LARGE SCALE GENOMIC DNA]</scope>
    <source>
        <strain evidence="2 3">CFHS0054</strain>
    </source>
</reference>
<dbReference type="RefSeq" id="WP_120738638.1">
    <property type="nucleotide sequence ID" value="NZ_CP032568.1"/>
</dbReference>
<evidence type="ECO:0000259" key="1">
    <source>
        <dbReference type="PROSITE" id="PS50943"/>
    </source>
</evidence>
<evidence type="ECO:0000313" key="2">
    <source>
        <dbReference type="EMBL" id="AYF75786.1"/>
    </source>
</evidence>
<gene>
    <name evidence="2" type="ORF">D7D52_20260</name>
</gene>
<accession>A0A386ZE31</accession>
<organism evidence="2 3">
    <name type="scientific">Nocardia yunnanensis</name>
    <dbReference type="NCBI Taxonomy" id="2382165"/>
    <lineage>
        <taxon>Bacteria</taxon>
        <taxon>Bacillati</taxon>
        <taxon>Actinomycetota</taxon>
        <taxon>Actinomycetes</taxon>
        <taxon>Mycobacteriales</taxon>
        <taxon>Nocardiaceae</taxon>
        <taxon>Nocardia</taxon>
    </lineage>
</organism>
<dbReference type="GO" id="GO:0003677">
    <property type="term" value="F:DNA binding"/>
    <property type="evidence" value="ECO:0007669"/>
    <property type="project" value="InterPro"/>
</dbReference>
<dbReference type="KEGG" id="nyu:D7D52_20260"/>
<protein>
    <submittedName>
        <fullName evidence="2">XRE family transcriptional regulator</fullName>
    </submittedName>
</protein>
<dbReference type="InterPro" id="IPR043917">
    <property type="entry name" value="DUF5753"/>
</dbReference>
<feature type="domain" description="HTH cro/C1-type" evidence="1">
    <location>
        <begin position="15"/>
        <end position="70"/>
    </location>
</feature>
<proteinExistence type="predicted"/>
<dbReference type="SUPFAM" id="SSF47413">
    <property type="entry name" value="lambda repressor-like DNA-binding domains"/>
    <property type="match status" value="1"/>
</dbReference>
<sequence length="291" mass="32786">MSGSTLAGRALGRLLAEYRQRANLSRSAAARIAATSIQTMGRLEDGLKAKVSHLWINALADAYRCSDEERQLLLNLAQEMNSAQKNWWRAYADEMNPGLHHYLALEGAARKLTTWRVSMIPGLLQTPEYRRAIAWYEYPEMPPAQVEKRIEMHIRRQKRLDDAGFVMDVIVSELVLRDQIGGPAVMAEQLQRLVDLSVLDRISIRAVTYDAPGHLGSMVGSFALLEFPKLPATGMVEPPVVFVEGYAGDLYLEREGEVRRYRNAFAEIARVALDPDTTRQLMLSIAKEFRA</sequence>
<dbReference type="Pfam" id="PF19054">
    <property type="entry name" value="DUF5753"/>
    <property type="match status" value="1"/>
</dbReference>
<dbReference type="Proteomes" id="UP000267164">
    <property type="component" value="Chromosome"/>
</dbReference>
<dbReference type="InterPro" id="IPR001387">
    <property type="entry name" value="Cro/C1-type_HTH"/>
</dbReference>
<dbReference type="OrthoDB" id="4539885at2"/>
<dbReference type="Gene3D" id="1.10.260.40">
    <property type="entry name" value="lambda repressor-like DNA-binding domains"/>
    <property type="match status" value="1"/>
</dbReference>
<name>A0A386ZE31_9NOCA</name>